<dbReference type="Pfam" id="PF01602">
    <property type="entry name" value="Adaptin_N"/>
    <property type="match status" value="1"/>
</dbReference>
<keyword evidence="4 12" id="KW-0813">Transport</keyword>
<keyword evidence="10 12" id="KW-0472">Membrane</keyword>
<gene>
    <name evidence="17" type="primary">107368825</name>
</gene>
<comment type="function">
    <text evidence="12">The coatomer is a cytosolic protein complex that binds to dilysine motifs and reversibly associates with Golgi non-clathrin-coated vesicles, which further mediate biosynthetic protein transport from the ER, via the Golgi up to the trans Golgi network. Coatomer complex is required for budding from Golgi membranes, and is essential for the retrograde Golgi-to-ER transport of dilysine-tagged proteins.</text>
</comment>
<dbReference type="InterPro" id="IPR016024">
    <property type="entry name" value="ARM-type_fold"/>
</dbReference>
<evidence type="ECO:0000256" key="5">
    <source>
        <dbReference type="ARBA" id="ARBA00022490"/>
    </source>
</evidence>
<dbReference type="SUPFAM" id="SSF49348">
    <property type="entry name" value="Clathrin adaptor appendage domain"/>
    <property type="match status" value="1"/>
</dbReference>
<evidence type="ECO:0000259" key="14">
    <source>
        <dbReference type="Pfam" id="PF01602"/>
    </source>
</evidence>
<dbReference type="FunFam" id="3.30.310.10:FF:000011">
    <property type="entry name" value="Coatomer subunit gamma"/>
    <property type="match status" value="1"/>
</dbReference>
<dbReference type="InterPro" id="IPR013040">
    <property type="entry name" value="Coatomer_gsu_app_Ig-like_dom"/>
</dbReference>
<keyword evidence="9 12" id="KW-0333">Golgi apparatus</keyword>
<dbReference type="PIRSF" id="PIRSF037093">
    <property type="entry name" value="Coatomer_gamma_subunit"/>
    <property type="match status" value="1"/>
</dbReference>
<dbReference type="InterPro" id="IPR037067">
    <property type="entry name" value="Coatomer_gsu_app_sf"/>
</dbReference>
<dbReference type="eggNOG" id="KOG1078">
    <property type="taxonomic scope" value="Eukaryota"/>
</dbReference>
<evidence type="ECO:0000256" key="8">
    <source>
        <dbReference type="ARBA" id="ARBA00022927"/>
    </source>
</evidence>
<dbReference type="STRING" id="32264.T1KZA2"/>
<dbReference type="InterPro" id="IPR012295">
    <property type="entry name" value="TBP_dom_sf"/>
</dbReference>
<comment type="similarity">
    <text evidence="2 12">Belongs to the COPG family.</text>
</comment>
<dbReference type="GO" id="GO:0030126">
    <property type="term" value="C:COPI vesicle coat"/>
    <property type="evidence" value="ECO:0007669"/>
    <property type="project" value="InterPro"/>
</dbReference>
<evidence type="ECO:0000256" key="7">
    <source>
        <dbReference type="ARBA" id="ARBA00022892"/>
    </source>
</evidence>
<dbReference type="Gene3D" id="2.60.40.1480">
    <property type="entry name" value="Coatomer, gamma subunit, appendage domain"/>
    <property type="match status" value="1"/>
</dbReference>
<protein>
    <recommendedName>
        <fullName evidence="12">Coatomer subunit gamma</fullName>
    </recommendedName>
</protein>
<keyword evidence="11 12" id="KW-0968">Cytoplasmic vesicle</keyword>
<dbReference type="GO" id="GO:0005783">
    <property type="term" value="C:endoplasmic reticulum"/>
    <property type="evidence" value="ECO:0007669"/>
    <property type="project" value="TreeGrafter"/>
</dbReference>
<evidence type="ECO:0000256" key="4">
    <source>
        <dbReference type="ARBA" id="ARBA00022448"/>
    </source>
</evidence>
<keyword evidence="18" id="KW-1185">Reference proteome</keyword>
<comment type="subcellular location">
    <subcellularLocation>
        <location evidence="12">Cytoplasm</location>
    </subcellularLocation>
    <subcellularLocation>
        <location evidence="1 12">Golgi apparatus membrane</location>
        <topology evidence="1 12">Peripheral membrane protein</topology>
        <orientation evidence="1 12">Cytoplasmic side</orientation>
    </subcellularLocation>
    <subcellularLocation>
        <location evidence="12">Cytoplasmic vesicle</location>
        <location evidence="12">COPI-coated vesicle membrane</location>
        <topology evidence="12">Peripheral membrane protein</topology>
        <orientation evidence="12">Cytoplasmic side</orientation>
    </subcellularLocation>
</comment>
<dbReference type="InterPro" id="IPR017106">
    <property type="entry name" value="Coatomer_gsu"/>
</dbReference>
<dbReference type="KEGG" id="tut:107368825"/>
<evidence type="ECO:0000256" key="6">
    <source>
        <dbReference type="ARBA" id="ARBA00022737"/>
    </source>
</evidence>
<dbReference type="HOGENOM" id="CLU_010353_2_0_1"/>
<dbReference type="FunFam" id="2.60.40.1480:FF:000001">
    <property type="entry name" value="Coatomer subunit gamma"/>
    <property type="match status" value="1"/>
</dbReference>
<feature type="region of interest" description="Disordered" evidence="13">
    <location>
        <begin position="579"/>
        <end position="607"/>
    </location>
</feature>
<evidence type="ECO:0000256" key="11">
    <source>
        <dbReference type="ARBA" id="ARBA00023329"/>
    </source>
</evidence>
<evidence type="ECO:0000256" key="1">
    <source>
        <dbReference type="ARBA" id="ARBA00004255"/>
    </source>
</evidence>
<evidence type="ECO:0000256" key="10">
    <source>
        <dbReference type="ARBA" id="ARBA00023136"/>
    </source>
</evidence>
<dbReference type="EnsemblMetazoa" id="tetur28g00890.1">
    <property type="protein sequence ID" value="tetur28g00890.1"/>
    <property type="gene ID" value="tetur28g00890"/>
</dbReference>
<feature type="domain" description="Coatomer subunit gamma C-terminal" evidence="16">
    <location>
        <begin position="776"/>
        <end position="889"/>
    </location>
</feature>
<dbReference type="GO" id="GO:0006891">
    <property type="term" value="P:intra-Golgi vesicle-mediated transport"/>
    <property type="evidence" value="ECO:0007669"/>
    <property type="project" value="TreeGrafter"/>
</dbReference>
<keyword evidence="8 12" id="KW-0653">Protein transport</keyword>
<feature type="domain" description="Coatomer gamma subunit appendage Ig-like subdomain" evidence="15">
    <location>
        <begin position="623"/>
        <end position="773"/>
    </location>
</feature>
<evidence type="ECO:0000256" key="2">
    <source>
        <dbReference type="ARBA" id="ARBA00010720"/>
    </source>
</evidence>
<dbReference type="InterPro" id="IPR009028">
    <property type="entry name" value="Coatomer/calthrin_app_sub_C"/>
</dbReference>
<dbReference type="AlphaFoldDB" id="T1KZA2"/>
<evidence type="ECO:0000256" key="13">
    <source>
        <dbReference type="SAM" id="MobiDB-lite"/>
    </source>
</evidence>
<dbReference type="GO" id="GO:0000139">
    <property type="term" value="C:Golgi membrane"/>
    <property type="evidence" value="ECO:0007669"/>
    <property type="project" value="UniProtKB-SubCell"/>
</dbReference>
<dbReference type="Pfam" id="PF08752">
    <property type="entry name" value="COP-gamma_platf"/>
    <property type="match status" value="1"/>
</dbReference>
<evidence type="ECO:0000313" key="17">
    <source>
        <dbReference type="EnsemblMetazoa" id="tetur28g00890.1"/>
    </source>
</evidence>
<dbReference type="SUPFAM" id="SSF48371">
    <property type="entry name" value="ARM repeat"/>
    <property type="match status" value="1"/>
</dbReference>
<dbReference type="InterPro" id="IPR011989">
    <property type="entry name" value="ARM-like"/>
</dbReference>
<evidence type="ECO:0000256" key="12">
    <source>
        <dbReference type="PIRNR" id="PIRNR037093"/>
    </source>
</evidence>
<dbReference type="OrthoDB" id="1074925at2759"/>
<dbReference type="InterPro" id="IPR002553">
    <property type="entry name" value="Clathrin/coatomer_adapt-like_N"/>
</dbReference>
<dbReference type="InterPro" id="IPR013041">
    <property type="entry name" value="Clathrin_app_Ig-like_sf"/>
</dbReference>
<name>T1KZA2_TETUR</name>
<evidence type="ECO:0000256" key="9">
    <source>
        <dbReference type="ARBA" id="ARBA00023034"/>
    </source>
</evidence>
<dbReference type="FunFam" id="1.25.10.10:FF:000071">
    <property type="entry name" value="Coatomer subunit gamma"/>
    <property type="match status" value="1"/>
</dbReference>
<dbReference type="SUPFAM" id="SSF55711">
    <property type="entry name" value="Subdomain of clathrin and coatomer appendage domain"/>
    <property type="match status" value="1"/>
</dbReference>
<dbReference type="EMBL" id="CAEY01000737">
    <property type="status" value="NOT_ANNOTATED_CDS"/>
    <property type="molecule type" value="Genomic_DNA"/>
</dbReference>
<dbReference type="Proteomes" id="UP000015104">
    <property type="component" value="Unassembled WGS sequence"/>
</dbReference>
<evidence type="ECO:0000259" key="15">
    <source>
        <dbReference type="Pfam" id="PF08752"/>
    </source>
</evidence>
<dbReference type="OMA" id="DFIEDCE"/>
<reference evidence="17" key="2">
    <citation type="submission" date="2015-06" db="UniProtKB">
        <authorList>
            <consortium name="EnsemblMetazoa"/>
        </authorList>
    </citation>
    <scope>IDENTIFICATION</scope>
</reference>
<dbReference type="GO" id="GO:0009306">
    <property type="term" value="P:protein secretion"/>
    <property type="evidence" value="ECO:0007669"/>
    <property type="project" value="TreeGrafter"/>
</dbReference>
<dbReference type="Pfam" id="PF16381">
    <property type="entry name" value="Coatomer_g_Cpla"/>
    <property type="match status" value="1"/>
</dbReference>
<dbReference type="InterPro" id="IPR032154">
    <property type="entry name" value="Coatomer_g_Cpla"/>
</dbReference>
<dbReference type="PANTHER" id="PTHR10261">
    <property type="entry name" value="COATOMER SUBUNIT GAMMA"/>
    <property type="match status" value="1"/>
</dbReference>
<organism evidence="17 18">
    <name type="scientific">Tetranychus urticae</name>
    <name type="common">Two-spotted spider mite</name>
    <dbReference type="NCBI Taxonomy" id="32264"/>
    <lineage>
        <taxon>Eukaryota</taxon>
        <taxon>Metazoa</taxon>
        <taxon>Ecdysozoa</taxon>
        <taxon>Arthropoda</taxon>
        <taxon>Chelicerata</taxon>
        <taxon>Arachnida</taxon>
        <taxon>Acari</taxon>
        <taxon>Acariformes</taxon>
        <taxon>Trombidiformes</taxon>
        <taxon>Prostigmata</taxon>
        <taxon>Eleutherengona</taxon>
        <taxon>Raphignathae</taxon>
        <taxon>Tetranychoidea</taxon>
        <taxon>Tetranychidae</taxon>
        <taxon>Tetranychus</taxon>
    </lineage>
</organism>
<reference evidence="18" key="1">
    <citation type="submission" date="2011-08" db="EMBL/GenBank/DDBJ databases">
        <authorList>
            <person name="Rombauts S."/>
        </authorList>
    </citation>
    <scope>NUCLEOTIDE SEQUENCE</scope>
    <source>
        <strain evidence="18">London</strain>
    </source>
</reference>
<keyword evidence="6" id="KW-0677">Repeat</keyword>
<dbReference type="GO" id="GO:0005793">
    <property type="term" value="C:endoplasmic reticulum-Golgi intermediate compartment"/>
    <property type="evidence" value="ECO:0007669"/>
    <property type="project" value="TreeGrafter"/>
</dbReference>
<proteinExistence type="inferred from homology"/>
<accession>T1KZA2</accession>
<evidence type="ECO:0000259" key="16">
    <source>
        <dbReference type="Pfam" id="PF16381"/>
    </source>
</evidence>
<feature type="domain" description="Clathrin/coatomer adaptor adaptin-like N-terminal" evidence="14">
    <location>
        <begin position="29"/>
        <end position="536"/>
    </location>
</feature>
<dbReference type="GO" id="GO:0006886">
    <property type="term" value="P:intracellular protein transport"/>
    <property type="evidence" value="ECO:0007669"/>
    <property type="project" value="InterPro"/>
</dbReference>
<keyword evidence="7 12" id="KW-0931">ER-Golgi transport</keyword>
<dbReference type="GO" id="GO:0006888">
    <property type="term" value="P:endoplasmic reticulum to Golgi vesicle-mediated transport"/>
    <property type="evidence" value="ECO:0007669"/>
    <property type="project" value="TreeGrafter"/>
</dbReference>
<dbReference type="Gene3D" id="3.30.310.10">
    <property type="entry name" value="TATA-Binding Protein"/>
    <property type="match status" value="1"/>
</dbReference>
<dbReference type="PANTHER" id="PTHR10261:SF0">
    <property type="entry name" value="COATOMER SUBUNIT GAMMA-2"/>
    <property type="match status" value="1"/>
</dbReference>
<evidence type="ECO:0000313" key="18">
    <source>
        <dbReference type="Proteomes" id="UP000015104"/>
    </source>
</evidence>
<keyword evidence="5 12" id="KW-0963">Cytoplasm</keyword>
<dbReference type="Gene3D" id="1.25.10.10">
    <property type="entry name" value="Leucine-rich Repeat Variant"/>
    <property type="match status" value="2"/>
</dbReference>
<sequence>MYHKRDKKDDEDLAIAGNIFAKITKTSALQDARSFNETPVNARKCTLILTKILYLMNQGETFTTQEATDLFFNITKLFQSKDTTLRRLVYIGIKELSKIAENVYVVTSSLTTDMNAKDDLCRPQALRALCHITDGTTFQGIERYMKQAIVDKNPAVASAALVSAHHMAKNIPEGVKRWVNEAQESVNSDNVMVQYHALGLLYHIKKTDRLAVSKFLAKYAQTGLKSPYAILMLLRIAAHLYSQDKQNGPYLSFIDKCLDHKSDLVCYEAASLLLKINCSTPINTAAAFAVCQSGLSSSRPVVRFAAIRTLNQVAMLRPTLVEYCNVELEHLITDSNRSIATLAITTLLKTGQEASVERLIKQISSFMNEISDEFKIVVVTATRKLCQKFPRKHAVMMNFLETMLRDDGGSEFKKAIVDTILHIIEDNPDAKEAGLAHLCEFIEDCEHTNLMIRILHLLGKEGPKTSRPARYIRYIYNRLILESAPFQAAAVSSLAKFGAHCEDLLPNVIVLLRRSLLEMDDEVRDRATFYLNVLLTKQKSLYNQFILNPLQVSIVDLEKSLQQYILDPKDTPFDLKTVPLATHPQNNDESAKKPTVNGMKPSSETVRVTKTAPNEVAETRRAIYEEQLAYFPEFEEAKLGPLIKSSQPVELTESETEYVVKCIKHVFKRHVVFQFDCINTCNDQILENVRVSMQVPEGYRKVCTVECPVLLYDAPGTTYSCVEIVSDNVSLYVGTFENLLLKYIVKDCDPNTGKVLDDEVGYDDEYALEDIEIVWSDFVQAIIKPDFVSAWEELGPNTEVAETFALQSFKTIDEAIKNIIYFMGLAPCERSDVVPEGKMSHSLYLSGVFHEEDEILAVAKLAVTNEGVTMKLSIRSNNLDISNFIVSIIA</sequence>
<dbReference type="GO" id="GO:0005198">
    <property type="term" value="F:structural molecule activity"/>
    <property type="evidence" value="ECO:0007669"/>
    <property type="project" value="InterPro"/>
</dbReference>
<comment type="subunit">
    <text evidence="3">Oligomeric complex that consists of at least the alpha, beta, beta', gamma, delta, epsilon and zeta subunits.</text>
</comment>
<evidence type="ECO:0000256" key="3">
    <source>
        <dbReference type="ARBA" id="ARBA00011775"/>
    </source>
</evidence>
<dbReference type="GO" id="GO:0072384">
    <property type="term" value="P:organelle transport along microtubule"/>
    <property type="evidence" value="ECO:0007669"/>
    <property type="project" value="TreeGrafter"/>
</dbReference>